<dbReference type="AlphaFoldDB" id="A0A263CWP0"/>
<keyword evidence="3" id="KW-1185">Reference proteome</keyword>
<dbReference type="InParanoid" id="A0A263CWP0"/>
<dbReference type="InterPro" id="IPR021391">
    <property type="entry name" value="DUF3027"/>
</dbReference>
<dbReference type="EMBL" id="NKYE01000019">
    <property type="protein sequence ID" value="OZM70560.1"/>
    <property type="molecule type" value="Genomic_DNA"/>
</dbReference>
<accession>A0A263CWP0</accession>
<dbReference type="OrthoDB" id="3210158at2"/>
<proteinExistence type="predicted"/>
<dbReference type="Pfam" id="PF11228">
    <property type="entry name" value="DUF3027"/>
    <property type="match status" value="1"/>
</dbReference>
<feature type="region of interest" description="Disordered" evidence="1">
    <location>
        <begin position="249"/>
        <end position="450"/>
    </location>
</feature>
<evidence type="ECO:0000313" key="3">
    <source>
        <dbReference type="Proteomes" id="UP000242444"/>
    </source>
</evidence>
<reference evidence="2 3" key="1">
    <citation type="submission" date="2017-07" db="EMBL/GenBank/DDBJ databases">
        <title>Amycolatopsis antarcticus sp. nov., isolated from the surface of an Antarcticus brown macroalga.</title>
        <authorList>
            <person name="Wang J."/>
            <person name="Leiva S."/>
            <person name="Huang J."/>
            <person name="Huang Y."/>
        </authorList>
    </citation>
    <scope>NUCLEOTIDE SEQUENCE [LARGE SCALE GENOMIC DNA]</scope>
    <source>
        <strain evidence="2 3">AU-G6</strain>
    </source>
</reference>
<evidence type="ECO:0008006" key="4">
    <source>
        <dbReference type="Google" id="ProtNLM"/>
    </source>
</evidence>
<dbReference type="RefSeq" id="WP_094865372.1">
    <property type="nucleotide sequence ID" value="NZ_NKYE01000019.1"/>
</dbReference>
<evidence type="ECO:0000313" key="2">
    <source>
        <dbReference type="EMBL" id="OZM70560.1"/>
    </source>
</evidence>
<sequence>MTLLLTLDDGATRQVLTEAVGIARAAAVEEAGAEQVGEHAGVEHEDAVCLTHRFDAHVPGYRGWHWSVTVATAGEGAPVTVSEVVLRPGPEALVAPKWVPWDRRVRAGDLGVGDIFPAADDDERLAPAYLASDDPEVEEVAYEFGFGRVRVMSRYGRQDAAARWSDGEFGPRSDMARGAPDVCGTCGFYVELGGSLRAAFGVCGNDIAPADGHVVHAEYGCGAHSEVTVDISSSVPVAELVYDDSLLDTEPAPEAPERAEAAAENATTGTEGTSAEADGTQGADVEGAGAEGAEAVAAAPAERPEALPAEQPVPDADKAGTVPEPPEAPVEQASAEVATPSETTVRETTTAPEATAPEATAPEATAPETTAPETTVTAEAPAVPPAVPDTDPPAAGTTGTAAPDSADEAATPDSVNPGSADDAVTPASAAPATAADGETDETTPGDRAES</sequence>
<feature type="compositionally biased region" description="Low complexity" evidence="1">
    <location>
        <begin position="419"/>
        <end position="436"/>
    </location>
</feature>
<feature type="compositionally biased region" description="Low complexity" evidence="1">
    <location>
        <begin position="262"/>
        <end position="312"/>
    </location>
</feature>
<organism evidence="2 3">
    <name type="scientific">Amycolatopsis antarctica</name>
    <dbReference type="NCBI Taxonomy" id="1854586"/>
    <lineage>
        <taxon>Bacteria</taxon>
        <taxon>Bacillati</taxon>
        <taxon>Actinomycetota</taxon>
        <taxon>Actinomycetes</taxon>
        <taxon>Pseudonocardiales</taxon>
        <taxon>Pseudonocardiaceae</taxon>
        <taxon>Amycolatopsis</taxon>
    </lineage>
</organism>
<feature type="compositionally biased region" description="Low complexity" evidence="1">
    <location>
        <begin position="392"/>
        <end position="404"/>
    </location>
</feature>
<gene>
    <name evidence="2" type="ORF">CFN78_24460</name>
</gene>
<evidence type="ECO:0000256" key="1">
    <source>
        <dbReference type="SAM" id="MobiDB-lite"/>
    </source>
</evidence>
<feature type="compositionally biased region" description="Low complexity" evidence="1">
    <location>
        <begin position="329"/>
        <end position="381"/>
    </location>
</feature>
<name>A0A263CWP0_9PSEU</name>
<protein>
    <recommendedName>
        <fullName evidence="4">DUF3027 domain-containing protein</fullName>
    </recommendedName>
</protein>
<feature type="compositionally biased region" description="Pro residues" evidence="1">
    <location>
        <begin position="382"/>
        <end position="391"/>
    </location>
</feature>
<comment type="caution">
    <text evidence="2">The sequence shown here is derived from an EMBL/GenBank/DDBJ whole genome shotgun (WGS) entry which is preliminary data.</text>
</comment>
<dbReference type="Proteomes" id="UP000242444">
    <property type="component" value="Unassembled WGS sequence"/>
</dbReference>